<evidence type="ECO:0000256" key="9">
    <source>
        <dbReference type="ARBA" id="ARBA00022989"/>
    </source>
</evidence>
<keyword evidence="3" id="KW-0597">Phosphoprotein</keyword>
<protein>
    <submittedName>
        <fullName evidence="15">Uncharacterized protein</fullName>
    </submittedName>
</protein>
<keyword evidence="2" id="KW-1003">Cell membrane</keyword>
<dbReference type="InterPro" id="IPR039506">
    <property type="entry name" value="SPOB_a"/>
</dbReference>
<dbReference type="Proteomes" id="UP000263232">
    <property type="component" value="Chromosome"/>
</dbReference>
<name>A0A347WI51_9LACT</name>
<dbReference type="GO" id="GO:0000155">
    <property type="term" value="F:phosphorelay sensor kinase activity"/>
    <property type="evidence" value="ECO:0007669"/>
    <property type="project" value="InterPro"/>
</dbReference>
<comment type="subcellular location">
    <subcellularLocation>
        <location evidence="1">Cell membrane</location>
        <topology evidence="1">Multi-pass membrane protein</topology>
    </subcellularLocation>
</comment>
<evidence type="ECO:0000256" key="10">
    <source>
        <dbReference type="ARBA" id="ARBA00023012"/>
    </source>
</evidence>
<evidence type="ECO:0000256" key="3">
    <source>
        <dbReference type="ARBA" id="ARBA00022553"/>
    </source>
</evidence>
<evidence type="ECO:0000256" key="2">
    <source>
        <dbReference type="ARBA" id="ARBA00022475"/>
    </source>
</evidence>
<evidence type="ECO:0000256" key="8">
    <source>
        <dbReference type="ARBA" id="ARBA00022840"/>
    </source>
</evidence>
<keyword evidence="7" id="KW-0418">Kinase</keyword>
<dbReference type="GO" id="GO:0005886">
    <property type="term" value="C:plasma membrane"/>
    <property type="evidence" value="ECO:0007669"/>
    <property type="project" value="UniProtKB-SubCell"/>
</dbReference>
<dbReference type="Pfam" id="PF14689">
    <property type="entry name" value="SPOB_a"/>
    <property type="match status" value="1"/>
</dbReference>
<proteinExistence type="predicted"/>
<dbReference type="EMBL" id="CP023434">
    <property type="protein sequence ID" value="AXY24758.1"/>
    <property type="molecule type" value="Genomic_DNA"/>
</dbReference>
<feature type="domain" description="Single cache" evidence="14">
    <location>
        <begin position="43"/>
        <end position="172"/>
    </location>
</feature>
<dbReference type="AlphaFoldDB" id="A0A347WI51"/>
<keyword evidence="10" id="KW-0902">Two-component regulatory system</keyword>
<dbReference type="InterPro" id="IPR016120">
    <property type="entry name" value="Sig_transdc_His_kin_SpoOB"/>
</dbReference>
<reference evidence="15 16" key="1">
    <citation type="submission" date="2017-09" db="EMBL/GenBank/DDBJ databases">
        <title>Complete genome sequence of Oxytococcus suis strain ZY16052.</title>
        <authorList>
            <person name="Li F."/>
        </authorList>
    </citation>
    <scope>NUCLEOTIDE SEQUENCE [LARGE SCALE GENOMIC DNA]</scope>
    <source>
        <strain evidence="15 16">ZY16052</strain>
    </source>
</reference>
<evidence type="ECO:0000313" key="16">
    <source>
        <dbReference type="Proteomes" id="UP000263232"/>
    </source>
</evidence>
<dbReference type="RefSeq" id="WP_118989682.1">
    <property type="nucleotide sequence ID" value="NZ_CP023434.1"/>
</dbReference>
<dbReference type="InterPro" id="IPR029151">
    <property type="entry name" value="Sensor-like_sf"/>
</dbReference>
<keyword evidence="4" id="KW-0808">Transferase</keyword>
<dbReference type="Gene3D" id="1.10.287.130">
    <property type="match status" value="1"/>
</dbReference>
<dbReference type="GO" id="GO:0005524">
    <property type="term" value="F:ATP binding"/>
    <property type="evidence" value="ECO:0007669"/>
    <property type="project" value="UniProtKB-KW"/>
</dbReference>
<evidence type="ECO:0000256" key="5">
    <source>
        <dbReference type="ARBA" id="ARBA00022692"/>
    </source>
</evidence>
<evidence type="ECO:0000256" key="12">
    <source>
        <dbReference type="SAM" id="Phobius"/>
    </source>
</evidence>
<keyword evidence="16" id="KW-1185">Reference proteome</keyword>
<evidence type="ECO:0000256" key="7">
    <source>
        <dbReference type="ARBA" id="ARBA00022777"/>
    </source>
</evidence>
<keyword evidence="6" id="KW-0547">Nucleotide-binding</keyword>
<dbReference type="Pfam" id="PF17203">
    <property type="entry name" value="sCache_3_2"/>
    <property type="match status" value="1"/>
</dbReference>
<dbReference type="KEGG" id="abae:CL176_01290"/>
<evidence type="ECO:0000256" key="1">
    <source>
        <dbReference type="ARBA" id="ARBA00004651"/>
    </source>
</evidence>
<keyword evidence="8" id="KW-0067">ATP-binding</keyword>
<feature type="domain" description="SpoOB alpha-helical" evidence="13">
    <location>
        <begin position="318"/>
        <end position="365"/>
    </location>
</feature>
<feature type="transmembrane region" description="Helical" evidence="12">
    <location>
        <begin position="13"/>
        <end position="36"/>
    </location>
</feature>
<gene>
    <name evidence="15" type="ORF">CL176_01290</name>
</gene>
<dbReference type="SUPFAM" id="SSF103190">
    <property type="entry name" value="Sensory domain-like"/>
    <property type="match status" value="1"/>
</dbReference>
<dbReference type="SUPFAM" id="SSF55890">
    <property type="entry name" value="Sporulation response regulatory protein Spo0B"/>
    <property type="match status" value="1"/>
</dbReference>
<dbReference type="InterPro" id="IPR033463">
    <property type="entry name" value="sCache_3"/>
</dbReference>
<evidence type="ECO:0000256" key="11">
    <source>
        <dbReference type="ARBA" id="ARBA00023136"/>
    </source>
</evidence>
<evidence type="ECO:0000313" key="15">
    <source>
        <dbReference type="EMBL" id="AXY24758.1"/>
    </source>
</evidence>
<feature type="transmembrane region" description="Helical" evidence="12">
    <location>
        <begin position="182"/>
        <end position="204"/>
    </location>
</feature>
<evidence type="ECO:0000256" key="6">
    <source>
        <dbReference type="ARBA" id="ARBA00022741"/>
    </source>
</evidence>
<dbReference type="OrthoDB" id="9792686at2"/>
<evidence type="ECO:0000259" key="13">
    <source>
        <dbReference type="Pfam" id="PF14689"/>
    </source>
</evidence>
<sequence>MQAIRHTFKNQKLLLRLLLLILATILITITVFYGLLIAEIRETSQREQMTRILQIATQVARNPTIVEETAYGVPSDTMQAYASEIEETFELDYVVVLTPESIRLTHPNPERRGGQYFGDGGQELRAFEGESYTLIGRGTLGEQLRAFVPIYHSETGEVIGAVNLGITLQTLDTLSQATLEPLTWVLLISLGLGFLLAFLLAYSLKKQMHDMEPQEIAQVLEERNAMLTRTLDGVIVTNPNQEIILINDAAQREFAGQEGDELADILPFLDGGEGRSQKLYQVSNKSYIVSLAPIMTRHGYSGQIYIIRNATELYMLINQLSTTDVYVQTLATQSHDFLNKLHVIYGLADLKQYDALSDYLAQLIEPQARFEQSLSLLVHNPTIAGFLIKQRLAFEEMQTAFHLEITNEIPATANYFRSQQWLEQTEELLEVCKTHLADFEDLHVQLAYEEHQLRTCLYLTNVQPDLVKLLDEIAYTEIQSQANQALLVCYTQAY</sequence>
<evidence type="ECO:0000259" key="14">
    <source>
        <dbReference type="Pfam" id="PF17203"/>
    </source>
</evidence>
<keyword evidence="9 12" id="KW-1133">Transmembrane helix</keyword>
<evidence type="ECO:0000256" key="4">
    <source>
        <dbReference type="ARBA" id="ARBA00022679"/>
    </source>
</evidence>
<dbReference type="Gene3D" id="3.30.450.20">
    <property type="entry name" value="PAS domain"/>
    <property type="match status" value="2"/>
</dbReference>
<accession>A0A347WI51</accession>
<keyword evidence="11 12" id="KW-0472">Membrane</keyword>
<organism evidence="15 16">
    <name type="scientific">Suicoccus acidiformans</name>
    <dbReference type="NCBI Taxonomy" id="2036206"/>
    <lineage>
        <taxon>Bacteria</taxon>
        <taxon>Bacillati</taxon>
        <taxon>Bacillota</taxon>
        <taxon>Bacilli</taxon>
        <taxon>Lactobacillales</taxon>
        <taxon>Aerococcaceae</taxon>
        <taxon>Suicoccus</taxon>
    </lineage>
</organism>
<keyword evidence="5 12" id="KW-0812">Transmembrane</keyword>